<reference evidence="1" key="1">
    <citation type="submission" date="2023-03" db="EMBL/GenBank/DDBJ databases">
        <authorList>
            <person name="Steffen K."/>
            <person name="Cardenas P."/>
        </authorList>
    </citation>
    <scope>NUCLEOTIDE SEQUENCE</scope>
</reference>
<accession>A0AA35SGP8</accession>
<evidence type="ECO:0000313" key="2">
    <source>
        <dbReference type="Proteomes" id="UP001174909"/>
    </source>
</evidence>
<comment type="caution">
    <text evidence="1">The sequence shown here is derived from an EMBL/GenBank/DDBJ whole genome shotgun (WGS) entry which is preliminary data.</text>
</comment>
<dbReference type="AlphaFoldDB" id="A0AA35SGP8"/>
<gene>
    <name evidence="1" type="ORF">GBAR_LOCUS16398</name>
</gene>
<evidence type="ECO:0000313" key="1">
    <source>
        <dbReference type="EMBL" id="CAI8028848.1"/>
    </source>
</evidence>
<dbReference type="EMBL" id="CASHTH010002369">
    <property type="protein sequence ID" value="CAI8028848.1"/>
    <property type="molecule type" value="Genomic_DNA"/>
</dbReference>
<protein>
    <submittedName>
        <fullName evidence="1">Uncharacterized protein</fullName>
    </submittedName>
</protein>
<sequence length="189" mass="21812">MPQTTATAHTTTIGAWSSSSGTASYCLTSLQDPPVTRWWPGQRGYSRFPRWATAGLWIHRLPAFCPWAWAKPQRRWASCFWAPRSTMRWGDCMSFPPRRAWMTSWRSLPARYTRNRPKGRQCCAGPGAGTYTTWTFLSERSAWCCFACRARQAPTSASCSTTWARFWAPERPWWSCGEPGWITLLKRTW</sequence>
<organism evidence="1 2">
    <name type="scientific">Geodia barretti</name>
    <name type="common">Barrett's horny sponge</name>
    <dbReference type="NCBI Taxonomy" id="519541"/>
    <lineage>
        <taxon>Eukaryota</taxon>
        <taxon>Metazoa</taxon>
        <taxon>Porifera</taxon>
        <taxon>Demospongiae</taxon>
        <taxon>Heteroscleromorpha</taxon>
        <taxon>Tetractinellida</taxon>
        <taxon>Astrophorina</taxon>
        <taxon>Geodiidae</taxon>
        <taxon>Geodia</taxon>
    </lineage>
</organism>
<name>A0AA35SGP8_GEOBA</name>
<proteinExistence type="predicted"/>
<keyword evidence="2" id="KW-1185">Reference proteome</keyword>
<dbReference type="Proteomes" id="UP001174909">
    <property type="component" value="Unassembled WGS sequence"/>
</dbReference>